<dbReference type="STRING" id="545694.TREPR_2086"/>
<keyword evidence="3" id="KW-1185">Reference proteome</keyword>
<dbReference type="RefSeq" id="WP_015708081.1">
    <property type="nucleotide sequence ID" value="NC_015578.1"/>
</dbReference>
<name>F5YJQ3_TREPZ</name>
<dbReference type="AlphaFoldDB" id="F5YJQ3"/>
<sequence length="180" mass="20634">MADFEKIIEAAKAELLPFESWERLPGETSSAFAAFGEYRDSGPGRTIKKAVDGYCKKQGVDPVLAGKRYRAWRAWSMQFKWRERAADYDRYLDRLKQAELRKLIEARGEVHRQVTDKMLQVVSKKLDLMDPADLAQGTVTAWVETAIRTEREMAGLTNGKESRMEPKQDELPFANEFEGL</sequence>
<dbReference type="KEGG" id="tpi:TREPR_2086"/>
<evidence type="ECO:0000313" key="3">
    <source>
        <dbReference type="Proteomes" id="UP000009223"/>
    </source>
</evidence>
<proteinExistence type="predicted"/>
<dbReference type="HOGENOM" id="CLU_1359907_0_0_12"/>
<protein>
    <submittedName>
        <fullName evidence="2">Uncharacterized protein</fullName>
    </submittedName>
</protein>
<dbReference type="Proteomes" id="UP000009223">
    <property type="component" value="Chromosome"/>
</dbReference>
<organism evidence="2 3">
    <name type="scientific">Treponema primitia (strain ATCC BAA-887 / DSM 12427 / ZAS-2)</name>
    <dbReference type="NCBI Taxonomy" id="545694"/>
    <lineage>
        <taxon>Bacteria</taxon>
        <taxon>Pseudomonadati</taxon>
        <taxon>Spirochaetota</taxon>
        <taxon>Spirochaetia</taxon>
        <taxon>Spirochaetales</taxon>
        <taxon>Treponemataceae</taxon>
        <taxon>Treponema</taxon>
    </lineage>
</organism>
<evidence type="ECO:0000313" key="2">
    <source>
        <dbReference type="EMBL" id="AEF84126.1"/>
    </source>
</evidence>
<gene>
    <name evidence="2" type="ordered locus">TREPR_2086</name>
</gene>
<evidence type="ECO:0000256" key="1">
    <source>
        <dbReference type="SAM" id="MobiDB-lite"/>
    </source>
</evidence>
<dbReference type="OrthoDB" id="359553at2"/>
<dbReference type="EMBL" id="CP001843">
    <property type="protein sequence ID" value="AEF84126.1"/>
    <property type="molecule type" value="Genomic_DNA"/>
</dbReference>
<reference evidence="2 3" key="2">
    <citation type="journal article" date="2011" name="ISME J.">
        <title>RNA-seq reveals cooperative metabolic interactions between two termite-gut spirochete species in co-culture.</title>
        <authorList>
            <person name="Rosenthal A.Z."/>
            <person name="Matson E.G."/>
            <person name="Eldar A."/>
            <person name="Leadbetter J.R."/>
        </authorList>
    </citation>
    <scope>NUCLEOTIDE SEQUENCE [LARGE SCALE GENOMIC DNA]</scope>
    <source>
        <strain evidence="3">ATCC BAA-887 / DSM 12427 / ZAS-2</strain>
    </source>
</reference>
<feature type="region of interest" description="Disordered" evidence="1">
    <location>
        <begin position="154"/>
        <end position="180"/>
    </location>
</feature>
<reference evidence="3" key="1">
    <citation type="submission" date="2009-12" db="EMBL/GenBank/DDBJ databases">
        <title>Complete sequence of Treponema primitia strain ZAS-2.</title>
        <authorList>
            <person name="Tetu S.G."/>
            <person name="Matson E."/>
            <person name="Ren Q."/>
            <person name="Seshadri R."/>
            <person name="Elbourne L."/>
            <person name="Hassan K.A."/>
            <person name="Durkin A."/>
            <person name="Radune D."/>
            <person name="Mohamoud Y."/>
            <person name="Shay R."/>
            <person name="Jin S."/>
            <person name="Zhang X."/>
            <person name="Lucey K."/>
            <person name="Ballor N.R."/>
            <person name="Ottesen E."/>
            <person name="Rosenthal R."/>
            <person name="Allen A."/>
            <person name="Leadbetter J.R."/>
            <person name="Paulsen I.T."/>
        </authorList>
    </citation>
    <scope>NUCLEOTIDE SEQUENCE [LARGE SCALE GENOMIC DNA]</scope>
    <source>
        <strain evidence="3">ATCC BAA-887 / DSM 12427 / ZAS-2</strain>
    </source>
</reference>
<feature type="compositionally biased region" description="Basic and acidic residues" evidence="1">
    <location>
        <begin position="160"/>
        <end position="170"/>
    </location>
</feature>
<accession>F5YJQ3</accession>